<dbReference type="Proteomes" id="UP000655868">
    <property type="component" value="Unassembled WGS sequence"/>
</dbReference>
<dbReference type="InterPro" id="IPR052164">
    <property type="entry name" value="Anthracycline_SecMetBiosynth"/>
</dbReference>
<evidence type="ECO:0000313" key="3">
    <source>
        <dbReference type="Proteomes" id="UP000655868"/>
    </source>
</evidence>
<organism evidence="2 3">
    <name type="scientific">Antrihabitans stalagmiti</name>
    <dbReference type="NCBI Taxonomy" id="2799499"/>
    <lineage>
        <taxon>Bacteria</taxon>
        <taxon>Bacillati</taxon>
        <taxon>Actinomycetota</taxon>
        <taxon>Actinomycetes</taxon>
        <taxon>Mycobacteriales</taxon>
        <taxon>Nocardiaceae</taxon>
        <taxon>Antrihabitans</taxon>
    </lineage>
</organism>
<dbReference type="PANTHER" id="PTHR33993:SF2">
    <property type="entry name" value="VOC DOMAIN-CONTAINING PROTEIN"/>
    <property type="match status" value="1"/>
</dbReference>
<dbReference type="PROSITE" id="PS51819">
    <property type="entry name" value="VOC"/>
    <property type="match status" value="1"/>
</dbReference>
<dbReference type="PANTHER" id="PTHR33993">
    <property type="entry name" value="GLYOXALASE-RELATED"/>
    <property type="match status" value="1"/>
</dbReference>
<dbReference type="InterPro" id="IPR037523">
    <property type="entry name" value="VOC_core"/>
</dbReference>
<evidence type="ECO:0000313" key="2">
    <source>
        <dbReference type="EMBL" id="MBJ8338207.1"/>
    </source>
</evidence>
<reference evidence="2" key="1">
    <citation type="submission" date="2020-12" db="EMBL/GenBank/DDBJ databases">
        <title>Antrihabitans popcorni sp. nov. and Antrihabitans auranticaus sp. nov., isolated from a larva cave.</title>
        <authorList>
            <person name="Lee S.D."/>
            <person name="Kim I.S."/>
        </authorList>
    </citation>
    <scope>NUCLEOTIDE SEQUENCE</scope>
    <source>
        <strain evidence="2">YC3-6</strain>
    </source>
</reference>
<sequence length="130" mass="13992">MTGRIVHFEVPFDDKERAHAFYKDAFGWGVTEMPEMGYTIAQTGPVEDSGMPTEPGYINGGMYLRDAQSPTSPVIVIDVPDIDAALVTIEKLGGTKVVEKMPVGEMGFAAYFTDTEGNTLGLWETAAPAG</sequence>
<dbReference type="SUPFAM" id="SSF54593">
    <property type="entry name" value="Glyoxalase/Bleomycin resistance protein/Dihydroxybiphenyl dioxygenase"/>
    <property type="match status" value="1"/>
</dbReference>
<dbReference type="Gene3D" id="3.10.180.10">
    <property type="entry name" value="2,3-Dihydroxybiphenyl 1,2-Dioxygenase, domain 1"/>
    <property type="match status" value="1"/>
</dbReference>
<accession>A0A934U1L7</accession>
<name>A0A934U1L7_9NOCA</name>
<feature type="domain" description="VOC" evidence="1">
    <location>
        <begin position="4"/>
        <end position="125"/>
    </location>
</feature>
<dbReference type="EMBL" id="JAEMNV010000002">
    <property type="protein sequence ID" value="MBJ8338207.1"/>
    <property type="molecule type" value="Genomic_DNA"/>
</dbReference>
<dbReference type="CDD" id="cd07247">
    <property type="entry name" value="SgaA_N_like"/>
    <property type="match status" value="1"/>
</dbReference>
<dbReference type="RefSeq" id="WP_199702933.1">
    <property type="nucleotide sequence ID" value="NZ_JAEMNV010000002.1"/>
</dbReference>
<proteinExistence type="predicted"/>
<comment type="caution">
    <text evidence="2">The sequence shown here is derived from an EMBL/GenBank/DDBJ whole genome shotgun (WGS) entry which is preliminary data.</text>
</comment>
<gene>
    <name evidence="2" type="ORF">JGU71_04855</name>
</gene>
<keyword evidence="3" id="KW-1185">Reference proteome</keyword>
<dbReference type="Pfam" id="PF22677">
    <property type="entry name" value="Ble-like_N"/>
    <property type="match status" value="1"/>
</dbReference>
<dbReference type="InterPro" id="IPR029068">
    <property type="entry name" value="Glyas_Bleomycin-R_OHBP_Dase"/>
</dbReference>
<dbReference type="AlphaFoldDB" id="A0A934U1L7"/>
<dbReference type="InterPro" id="IPR053863">
    <property type="entry name" value="Glyoxy/Ble-like_N"/>
</dbReference>
<protein>
    <submittedName>
        <fullName evidence="2">VOC family protein</fullName>
    </submittedName>
</protein>
<evidence type="ECO:0000259" key="1">
    <source>
        <dbReference type="PROSITE" id="PS51819"/>
    </source>
</evidence>